<feature type="transmembrane region" description="Helical" evidence="8">
    <location>
        <begin position="197"/>
        <end position="216"/>
    </location>
</feature>
<feature type="transmembrane region" description="Helical" evidence="8">
    <location>
        <begin position="57"/>
        <end position="85"/>
    </location>
</feature>
<dbReference type="InterPro" id="IPR000515">
    <property type="entry name" value="MetI-like"/>
</dbReference>
<evidence type="ECO:0000256" key="8">
    <source>
        <dbReference type="SAM" id="Phobius"/>
    </source>
</evidence>
<dbReference type="Gene3D" id="1.10.3720.10">
    <property type="entry name" value="MetI-like"/>
    <property type="match status" value="1"/>
</dbReference>
<dbReference type="InterPro" id="IPR010065">
    <property type="entry name" value="AA_ABC_transptr_permease_3TM"/>
</dbReference>
<evidence type="ECO:0000256" key="2">
    <source>
        <dbReference type="ARBA" id="ARBA00022448"/>
    </source>
</evidence>
<dbReference type="GO" id="GO:0043190">
    <property type="term" value="C:ATP-binding cassette (ABC) transporter complex"/>
    <property type="evidence" value="ECO:0007669"/>
    <property type="project" value="InterPro"/>
</dbReference>
<feature type="domain" description="ABC transmembrane type-1" evidence="9">
    <location>
        <begin position="22"/>
        <end position="219"/>
    </location>
</feature>
<reference evidence="10" key="1">
    <citation type="journal article" date="2015" name="Proc. Natl. Acad. Sci. U.S.A.">
        <title>Networks of energetic and metabolic interactions define dynamics in microbial communities.</title>
        <authorList>
            <person name="Embree M."/>
            <person name="Liu J.K."/>
            <person name="Al-Bassam M.M."/>
            <person name="Zengler K."/>
        </authorList>
    </citation>
    <scope>NUCLEOTIDE SEQUENCE</scope>
</reference>
<comment type="caution">
    <text evidence="10">The sequence shown here is derived from an EMBL/GenBank/DDBJ whole genome shotgun (WGS) entry which is preliminary data.</text>
</comment>
<evidence type="ECO:0000313" key="10">
    <source>
        <dbReference type="EMBL" id="KUG27759.1"/>
    </source>
</evidence>
<keyword evidence="7 8" id="KW-0472">Membrane</keyword>
<dbReference type="GO" id="GO:0022857">
    <property type="term" value="F:transmembrane transporter activity"/>
    <property type="evidence" value="ECO:0007669"/>
    <property type="project" value="InterPro"/>
</dbReference>
<gene>
    <name evidence="10" type="ORF">ASZ90_002382</name>
</gene>
<keyword evidence="6 8" id="KW-1133">Transmembrane helix</keyword>
<evidence type="ECO:0000256" key="1">
    <source>
        <dbReference type="ARBA" id="ARBA00004651"/>
    </source>
</evidence>
<keyword evidence="2" id="KW-0813">Transport</keyword>
<accession>A0A0W8G3M9</accession>
<evidence type="ECO:0000256" key="6">
    <source>
        <dbReference type="ARBA" id="ARBA00022989"/>
    </source>
</evidence>
<keyword evidence="4 8" id="KW-0812">Transmembrane</keyword>
<dbReference type="EMBL" id="LNQE01000291">
    <property type="protein sequence ID" value="KUG27759.1"/>
    <property type="molecule type" value="Genomic_DNA"/>
</dbReference>
<dbReference type="PANTHER" id="PTHR30614">
    <property type="entry name" value="MEMBRANE COMPONENT OF AMINO ACID ABC TRANSPORTER"/>
    <property type="match status" value="1"/>
</dbReference>
<dbReference type="PROSITE" id="PS50928">
    <property type="entry name" value="ABC_TM1"/>
    <property type="match status" value="1"/>
</dbReference>
<dbReference type="InterPro" id="IPR043429">
    <property type="entry name" value="ArtM/GltK/GlnP/TcyL/YhdX-like"/>
</dbReference>
<dbReference type="CDD" id="cd06261">
    <property type="entry name" value="TM_PBP2"/>
    <property type="match status" value="1"/>
</dbReference>
<dbReference type="InterPro" id="IPR035906">
    <property type="entry name" value="MetI-like_sf"/>
</dbReference>
<keyword evidence="3" id="KW-1003">Cell membrane</keyword>
<feature type="transmembrane region" description="Helical" evidence="8">
    <location>
        <begin position="22"/>
        <end position="45"/>
    </location>
</feature>
<name>A0A0W8G3M9_9ZZZZ</name>
<evidence type="ECO:0000256" key="7">
    <source>
        <dbReference type="ARBA" id="ARBA00023136"/>
    </source>
</evidence>
<organism evidence="10">
    <name type="scientific">hydrocarbon metagenome</name>
    <dbReference type="NCBI Taxonomy" id="938273"/>
    <lineage>
        <taxon>unclassified sequences</taxon>
        <taxon>metagenomes</taxon>
        <taxon>ecological metagenomes</taxon>
    </lineage>
</organism>
<protein>
    <submittedName>
        <fullName evidence="10">Polar amino acid abc transporter, inner membrane subunit</fullName>
    </submittedName>
</protein>
<sequence>MDGMLTALTASWEALPYILGGIWWTLGLIIGAMAVGLVLGVPLAVGQVYGTRPMRRLVSLYVWLFRGVPILVQLYLFYFGILAYLSSFEALAFLHLDSAFTAAVLVLGLTSAAYQSQIFRGAIQSLPEGQLKAARALGMTDATAISSIILPQALRLSIPAWSNEYSILLKDSALAFVIGVLEIMSRTRSVAATTHQPLPLSILAGVIFFILTWAGIKALKTLEAKVRMEGYSHQGSL</sequence>
<dbReference type="SUPFAM" id="SSF161098">
    <property type="entry name" value="MetI-like"/>
    <property type="match status" value="1"/>
</dbReference>
<keyword evidence="5" id="KW-0029">Amino-acid transport</keyword>
<dbReference type="PANTHER" id="PTHR30614:SF0">
    <property type="entry name" value="L-CYSTINE TRANSPORT SYSTEM PERMEASE PROTEIN TCYL"/>
    <property type="match status" value="1"/>
</dbReference>
<proteinExistence type="predicted"/>
<evidence type="ECO:0000256" key="4">
    <source>
        <dbReference type="ARBA" id="ARBA00022692"/>
    </source>
</evidence>
<evidence type="ECO:0000256" key="5">
    <source>
        <dbReference type="ARBA" id="ARBA00022970"/>
    </source>
</evidence>
<dbReference type="NCBIfam" id="TIGR01726">
    <property type="entry name" value="HEQRo_perm_3TM"/>
    <property type="match status" value="1"/>
</dbReference>
<dbReference type="Pfam" id="PF00528">
    <property type="entry name" value="BPD_transp_1"/>
    <property type="match status" value="1"/>
</dbReference>
<feature type="transmembrane region" description="Helical" evidence="8">
    <location>
        <begin position="91"/>
        <end position="114"/>
    </location>
</feature>
<evidence type="ECO:0000256" key="3">
    <source>
        <dbReference type="ARBA" id="ARBA00022475"/>
    </source>
</evidence>
<dbReference type="AlphaFoldDB" id="A0A0W8G3M9"/>
<evidence type="ECO:0000259" key="9">
    <source>
        <dbReference type="PROSITE" id="PS50928"/>
    </source>
</evidence>
<dbReference type="GO" id="GO:0006865">
    <property type="term" value="P:amino acid transport"/>
    <property type="evidence" value="ECO:0007669"/>
    <property type="project" value="UniProtKB-KW"/>
</dbReference>
<comment type="subcellular location">
    <subcellularLocation>
        <location evidence="1">Cell membrane</location>
        <topology evidence="1">Multi-pass membrane protein</topology>
    </subcellularLocation>
</comment>